<name>A0A2Z4GG80_9BACT</name>
<evidence type="ECO:0000313" key="9">
    <source>
        <dbReference type="EMBL" id="AWW00009.1"/>
    </source>
</evidence>
<evidence type="ECO:0000256" key="2">
    <source>
        <dbReference type="ARBA" id="ARBA00022475"/>
    </source>
</evidence>
<evidence type="ECO:0000259" key="8">
    <source>
        <dbReference type="Pfam" id="PF12704"/>
    </source>
</evidence>
<evidence type="ECO:0000256" key="3">
    <source>
        <dbReference type="ARBA" id="ARBA00022692"/>
    </source>
</evidence>
<keyword evidence="10" id="KW-1185">Reference proteome</keyword>
<organism evidence="9 10">
    <name type="scientific">Arcticibacterium luteifluviistationis</name>
    <dbReference type="NCBI Taxonomy" id="1784714"/>
    <lineage>
        <taxon>Bacteria</taxon>
        <taxon>Pseudomonadati</taxon>
        <taxon>Bacteroidota</taxon>
        <taxon>Cytophagia</taxon>
        <taxon>Cytophagales</taxon>
        <taxon>Leadbetterellaceae</taxon>
        <taxon>Arcticibacterium</taxon>
    </lineage>
</organism>
<dbReference type="PANTHER" id="PTHR30572:SF18">
    <property type="entry name" value="ABC-TYPE MACROLIDE FAMILY EXPORT SYSTEM PERMEASE COMPONENT 2"/>
    <property type="match status" value="1"/>
</dbReference>
<feature type="transmembrane region" description="Helical" evidence="6">
    <location>
        <begin position="678"/>
        <end position="701"/>
    </location>
</feature>
<dbReference type="OrthoDB" id="5933722at2"/>
<dbReference type="InterPro" id="IPR003838">
    <property type="entry name" value="ABC3_permease_C"/>
</dbReference>
<dbReference type="PANTHER" id="PTHR30572">
    <property type="entry name" value="MEMBRANE COMPONENT OF TRANSPORTER-RELATED"/>
    <property type="match status" value="1"/>
</dbReference>
<evidence type="ECO:0000256" key="4">
    <source>
        <dbReference type="ARBA" id="ARBA00022989"/>
    </source>
</evidence>
<evidence type="ECO:0000256" key="1">
    <source>
        <dbReference type="ARBA" id="ARBA00004651"/>
    </source>
</evidence>
<evidence type="ECO:0000313" key="10">
    <source>
        <dbReference type="Proteomes" id="UP000249873"/>
    </source>
</evidence>
<keyword evidence="5 6" id="KW-0472">Membrane</keyword>
<dbReference type="RefSeq" id="WP_111373376.1">
    <property type="nucleotide sequence ID" value="NZ_CP029480.1"/>
</dbReference>
<dbReference type="Pfam" id="PF02687">
    <property type="entry name" value="FtsX"/>
    <property type="match status" value="2"/>
</dbReference>
<dbReference type="Proteomes" id="UP000249873">
    <property type="component" value="Chromosome"/>
</dbReference>
<evidence type="ECO:0000256" key="5">
    <source>
        <dbReference type="ARBA" id="ARBA00023136"/>
    </source>
</evidence>
<sequence>MIKNYIKIAWRNLKHDLSFAALNILSLTIGLTFSLLLFYYVKDELSFDTYHEKGDRIYRINSELMEPEKSDLVAISPMVMAPALKTDYEEVEHAVRLLSGNQKTLLKHNGQEAFIEKVFYADSNSFSVFTYPFIVGDPTTALIEPNSIVLSESTALKYFSKPEDALGKALEGEGTDVYKVTGVMEDVPENSHILFNSLISISSLEFLKNVDQQWGNFGTLTYVLLKPGANVSSFEDKLSNIYPTYQKSIFEQFNVTMKYSVIPITDIHLKSTLKYEPEPLGNINYVYTFSTIAILLLLIACINYMNLTTARSARRAKEIGIRKVSGSVQSQLVAQFLTESMLLSFISFALSMVLIAVLLPSFNEISGKSFSFSFILQPLTLLYTLGIVLFAGFIGGSYPAFFLSKFNPLVVLKGKLSKASSNAGLRKSLVVIQFTVAIVMLISTWVIYNQLNYLQNRDLGYDKENILVVSLPSVDSRSTSTLDYIKSEALQNPKIKAVSTSFYTPGTTNQNYNLFEVETEDGFASQGIDNFGVDEDYLDNFGMELAEGRQFRLTDRPDSCINVLVNEAFVKKMNWGTGALGKRIKNQGNEAEPYLYVIGVVKDFHMRSIYNPIEPLMMTYTHDNGSMQFKIDGQDVASSIASIETIFKKSFPKEAMEYSFASEDFKTQFESDQKRGQLFSTFSGLTIILAFLGLLGLIAYTTQQRKKEIAVRKVMGAESHQIVFLLAKNFMILVGVSCLIAFPLSYYFLDQWLDSFTFRTSINPMVFAYSALIILTLTMLAVAYHSIKAALGNQVNAMRIE</sequence>
<proteinExistence type="predicted"/>
<keyword evidence="4 6" id="KW-1133">Transmembrane helix</keyword>
<feature type="transmembrane region" description="Helical" evidence="6">
    <location>
        <begin position="766"/>
        <end position="784"/>
    </location>
</feature>
<evidence type="ECO:0000256" key="6">
    <source>
        <dbReference type="SAM" id="Phobius"/>
    </source>
</evidence>
<dbReference type="InterPro" id="IPR025857">
    <property type="entry name" value="MacB_PCD"/>
</dbReference>
<feature type="transmembrane region" description="Helical" evidence="6">
    <location>
        <begin position="341"/>
        <end position="362"/>
    </location>
</feature>
<keyword evidence="2" id="KW-1003">Cell membrane</keyword>
<feature type="transmembrane region" description="Helical" evidence="6">
    <location>
        <begin position="382"/>
        <end position="403"/>
    </location>
</feature>
<feature type="transmembrane region" description="Helical" evidence="6">
    <location>
        <begin position="424"/>
        <end position="448"/>
    </location>
</feature>
<feature type="transmembrane region" description="Helical" evidence="6">
    <location>
        <begin position="20"/>
        <end position="41"/>
    </location>
</feature>
<dbReference type="KEGG" id="als:DJ013_18280"/>
<keyword evidence="3 6" id="KW-0812">Transmembrane</keyword>
<dbReference type="Pfam" id="PF12704">
    <property type="entry name" value="MacB_PCD"/>
    <property type="match status" value="2"/>
</dbReference>
<protein>
    <submittedName>
        <fullName evidence="9">ABC transporter permease</fullName>
    </submittedName>
</protein>
<gene>
    <name evidence="9" type="ORF">DJ013_18280</name>
</gene>
<feature type="transmembrane region" description="Helical" evidence="6">
    <location>
        <begin position="285"/>
        <end position="307"/>
    </location>
</feature>
<dbReference type="GO" id="GO:0022857">
    <property type="term" value="F:transmembrane transporter activity"/>
    <property type="evidence" value="ECO:0007669"/>
    <property type="project" value="TreeGrafter"/>
</dbReference>
<feature type="domain" description="MacB-like periplasmic core" evidence="8">
    <location>
        <begin position="436"/>
        <end position="631"/>
    </location>
</feature>
<feature type="domain" description="ABC3 transporter permease C-terminal" evidence="7">
    <location>
        <begin position="291"/>
        <end position="408"/>
    </location>
</feature>
<feature type="domain" description="ABC3 transporter permease C-terminal" evidence="7">
    <location>
        <begin position="681"/>
        <end position="789"/>
    </location>
</feature>
<dbReference type="EMBL" id="CP029480">
    <property type="protein sequence ID" value="AWW00009.1"/>
    <property type="molecule type" value="Genomic_DNA"/>
</dbReference>
<reference evidence="9 10" key="1">
    <citation type="submission" date="2018-05" db="EMBL/GenBank/DDBJ databases">
        <title>Complete genome sequence of Arcticibacterium luteifluviistationis SM1504T, a cytophagaceae bacterium isolated from Arctic surface seawater.</title>
        <authorList>
            <person name="Li Y."/>
            <person name="Qin Q.-L."/>
        </authorList>
    </citation>
    <scope>NUCLEOTIDE SEQUENCE [LARGE SCALE GENOMIC DNA]</scope>
    <source>
        <strain evidence="9 10">SM1504</strain>
    </source>
</reference>
<feature type="transmembrane region" description="Helical" evidence="6">
    <location>
        <begin position="722"/>
        <end position="746"/>
    </location>
</feature>
<evidence type="ECO:0000259" key="7">
    <source>
        <dbReference type="Pfam" id="PF02687"/>
    </source>
</evidence>
<dbReference type="GO" id="GO:0005886">
    <property type="term" value="C:plasma membrane"/>
    <property type="evidence" value="ECO:0007669"/>
    <property type="project" value="UniProtKB-SubCell"/>
</dbReference>
<dbReference type="AlphaFoldDB" id="A0A2Z4GG80"/>
<comment type="subcellular location">
    <subcellularLocation>
        <location evidence="1">Cell membrane</location>
        <topology evidence="1">Multi-pass membrane protein</topology>
    </subcellularLocation>
</comment>
<feature type="domain" description="MacB-like periplasmic core" evidence="8">
    <location>
        <begin position="21"/>
        <end position="240"/>
    </location>
</feature>
<accession>A0A2Z4GG80</accession>
<dbReference type="InterPro" id="IPR050250">
    <property type="entry name" value="Macrolide_Exporter_MacB"/>
</dbReference>